<gene>
    <name evidence="1" type="ORF">SAMN05421870_12035</name>
</gene>
<evidence type="ECO:0000313" key="2">
    <source>
        <dbReference type="Proteomes" id="UP000182841"/>
    </source>
</evidence>
<name>A0A1H9WS91_9ACTN</name>
<evidence type="ECO:0000313" key="1">
    <source>
        <dbReference type="EMBL" id="SES36671.1"/>
    </source>
</evidence>
<keyword evidence="2" id="KW-1185">Reference proteome</keyword>
<dbReference type="Proteomes" id="UP000182841">
    <property type="component" value="Unassembled WGS sequence"/>
</dbReference>
<organism evidence="1 2">
    <name type="scientific">Streptomyces qinglanensis</name>
    <dbReference type="NCBI Taxonomy" id="943816"/>
    <lineage>
        <taxon>Bacteria</taxon>
        <taxon>Bacillati</taxon>
        <taxon>Actinomycetota</taxon>
        <taxon>Actinomycetes</taxon>
        <taxon>Kitasatosporales</taxon>
        <taxon>Streptomycetaceae</taxon>
        <taxon>Streptomyces</taxon>
    </lineage>
</organism>
<protein>
    <submittedName>
        <fullName evidence="1">Uncharacterized protein</fullName>
    </submittedName>
</protein>
<reference evidence="2" key="1">
    <citation type="submission" date="2016-10" db="EMBL/GenBank/DDBJ databases">
        <authorList>
            <person name="Varghese N."/>
            <person name="Submissions S."/>
        </authorList>
    </citation>
    <scope>NUCLEOTIDE SEQUENCE [LARGE SCALE GENOMIC DNA]</scope>
    <source>
        <strain evidence="2">CGMCC 4.6825</strain>
    </source>
</reference>
<dbReference type="EMBL" id="FOGO01000020">
    <property type="protein sequence ID" value="SES36671.1"/>
    <property type="molecule type" value="Genomic_DNA"/>
</dbReference>
<dbReference type="AlphaFoldDB" id="A0A1H9WS91"/>
<proteinExistence type="predicted"/>
<sequence length="94" mass="9505">MPQPEAVAHSIASAITVAGLTPHIKRQTGSIRIEVVTPEAMPAKTWNALLAALGRGDRFGMEVSAQGSVAWAAVLTGAPPDEPAATPPGTGPLA</sequence>
<accession>A0A1H9WS91</accession>